<dbReference type="GO" id="GO:0005737">
    <property type="term" value="C:cytoplasm"/>
    <property type="evidence" value="ECO:0007669"/>
    <property type="project" value="TreeGrafter"/>
</dbReference>
<name>A0A7I8VIM0_9ANNE</name>
<feature type="compositionally biased region" description="Polar residues" evidence="1">
    <location>
        <begin position="386"/>
        <end position="399"/>
    </location>
</feature>
<dbReference type="SUPFAM" id="SSF50978">
    <property type="entry name" value="WD40 repeat-like"/>
    <property type="match status" value="1"/>
</dbReference>
<evidence type="ECO:0000256" key="1">
    <source>
        <dbReference type="SAM" id="MobiDB-lite"/>
    </source>
</evidence>
<proteinExistence type="predicted"/>
<sequence>MNSSLLSAGSSLKLWTNSPAFNEVTEWRPSDKPIADCSWSLDGRLVVTCVEKGAGPCYITKLSSDFRRIEAQEEIGRGCSTVAASSDGRYVLGGREDGVVINYDLKNKKIQKTYDLSTSGLSTVSLHHSDRNFAAAANNDVYLINTVTAERSSPLKHTSAVQYVKYSLQTKHLLATACSSGDVFLWNASTKQQMHAFKSIHHSPVTCITHSPINERLMMSSGLDRKIMFYDCLTHQNINKIFLDSPATAVDLHSDGYTIVGGTTRGTIHVYDLRQLNKPVHTMHCAHTSSVKVLKFQLAELFNKKKRQSNISSPNHSNHSVEFKTPSVASASRNSSYEIFSPLSPENGKRTQNQDGFSPNLVKDRTFSPNLNFRTEMSDSPKNHLTRPTQKTPVTNNHSINKDTSKFTSNGTNDIDEEKKHDSSSFFLHSLPSSQPQRAELSDDTKRGAAGDSNTITSQIQTELIRQIVREELDDVYERLHSDIVATRLNLISTMASYRDEIIDAIHQGSLNDDLMRENEKLRSEVNRLNRRY</sequence>
<dbReference type="PANTHER" id="PTHR44414">
    <property type="entry name" value="PROTEIN NEDD1"/>
    <property type="match status" value="1"/>
</dbReference>
<dbReference type="SMART" id="SM00320">
    <property type="entry name" value="WD40"/>
    <property type="match status" value="6"/>
</dbReference>
<dbReference type="Pfam" id="PF00400">
    <property type="entry name" value="WD40"/>
    <property type="match status" value="1"/>
</dbReference>
<dbReference type="InterPro" id="IPR015943">
    <property type="entry name" value="WD40/YVTN_repeat-like_dom_sf"/>
</dbReference>
<dbReference type="OrthoDB" id="1602884at2759"/>
<dbReference type="GO" id="GO:0036064">
    <property type="term" value="C:ciliary basal body"/>
    <property type="evidence" value="ECO:0007669"/>
    <property type="project" value="TreeGrafter"/>
</dbReference>
<accession>A0A7I8VIM0</accession>
<dbReference type="EMBL" id="CAJFCJ010000005">
    <property type="protein sequence ID" value="CAD5114397.1"/>
    <property type="molecule type" value="Genomic_DNA"/>
</dbReference>
<feature type="compositionally biased region" description="Low complexity" evidence="1">
    <location>
        <begin position="424"/>
        <end position="434"/>
    </location>
</feature>
<dbReference type="GO" id="GO:0007020">
    <property type="term" value="P:microtubule nucleation"/>
    <property type="evidence" value="ECO:0007669"/>
    <property type="project" value="TreeGrafter"/>
</dbReference>
<feature type="compositionally biased region" description="Basic and acidic residues" evidence="1">
    <location>
        <begin position="440"/>
        <end position="449"/>
    </location>
</feature>
<gene>
    <name evidence="2" type="ORF">DGYR_LOCUS3243</name>
</gene>
<dbReference type="AlphaFoldDB" id="A0A7I8VIM0"/>
<dbReference type="GO" id="GO:0005813">
    <property type="term" value="C:centrosome"/>
    <property type="evidence" value="ECO:0007669"/>
    <property type="project" value="TreeGrafter"/>
</dbReference>
<keyword evidence="3" id="KW-1185">Reference proteome</keyword>
<dbReference type="InterPro" id="IPR001680">
    <property type="entry name" value="WD40_rpt"/>
</dbReference>
<feature type="compositionally biased region" description="Polar residues" evidence="1">
    <location>
        <begin position="327"/>
        <end position="338"/>
    </location>
</feature>
<dbReference type="Proteomes" id="UP000549394">
    <property type="component" value="Unassembled WGS sequence"/>
</dbReference>
<dbReference type="GO" id="GO:0043015">
    <property type="term" value="F:gamma-tubulin binding"/>
    <property type="evidence" value="ECO:0007669"/>
    <property type="project" value="TreeGrafter"/>
</dbReference>
<evidence type="ECO:0000313" key="3">
    <source>
        <dbReference type="Proteomes" id="UP000549394"/>
    </source>
</evidence>
<dbReference type="GO" id="GO:0000922">
    <property type="term" value="C:spindle pole"/>
    <property type="evidence" value="ECO:0007669"/>
    <property type="project" value="TreeGrafter"/>
</dbReference>
<dbReference type="InterPro" id="IPR052818">
    <property type="entry name" value="NEDD1_Spindle_Assembly"/>
</dbReference>
<dbReference type="GO" id="GO:0000278">
    <property type="term" value="P:mitotic cell cycle"/>
    <property type="evidence" value="ECO:0007669"/>
    <property type="project" value="TreeGrafter"/>
</dbReference>
<dbReference type="InterPro" id="IPR036322">
    <property type="entry name" value="WD40_repeat_dom_sf"/>
</dbReference>
<organism evidence="2 3">
    <name type="scientific">Dimorphilus gyrociliatus</name>
    <dbReference type="NCBI Taxonomy" id="2664684"/>
    <lineage>
        <taxon>Eukaryota</taxon>
        <taxon>Metazoa</taxon>
        <taxon>Spiralia</taxon>
        <taxon>Lophotrochozoa</taxon>
        <taxon>Annelida</taxon>
        <taxon>Polychaeta</taxon>
        <taxon>Polychaeta incertae sedis</taxon>
        <taxon>Dinophilidae</taxon>
        <taxon>Dimorphilus</taxon>
    </lineage>
</organism>
<comment type="caution">
    <text evidence="2">The sequence shown here is derived from an EMBL/GenBank/DDBJ whole genome shotgun (WGS) entry which is preliminary data.</text>
</comment>
<dbReference type="GO" id="GO:0005814">
    <property type="term" value="C:centriole"/>
    <property type="evidence" value="ECO:0007669"/>
    <property type="project" value="TreeGrafter"/>
</dbReference>
<feature type="region of interest" description="Disordered" evidence="1">
    <location>
        <begin position="307"/>
        <end position="454"/>
    </location>
</feature>
<dbReference type="Gene3D" id="2.130.10.10">
    <property type="entry name" value="YVTN repeat-like/Quinoprotein amine dehydrogenase"/>
    <property type="match status" value="2"/>
</dbReference>
<evidence type="ECO:0000313" key="2">
    <source>
        <dbReference type="EMBL" id="CAD5114397.1"/>
    </source>
</evidence>
<protein>
    <submittedName>
        <fullName evidence="2">DgyrCDS3532</fullName>
    </submittedName>
</protein>
<feature type="compositionally biased region" description="Low complexity" evidence="1">
    <location>
        <begin position="309"/>
        <end position="320"/>
    </location>
</feature>
<dbReference type="PANTHER" id="PTHR44414:SF1">
    <property type="entry name" value="PROTEIN NEDD1"/>
    <property type="match status" value="1"/>
</dbReference>
<reference evidence="2 3" key="1">
    <citation type="submission" date="2020-08" db="EMBL/GenBank/DDBJ databases">
        <authorList>
            <person name="Hejnol A."/>
        </authorList>
    </citation>
    <scope>NUCLEOTIDE SEQUENCE [LARGE SCALE GENOMIC DNA]</scope>
</reference>